<protein>
    <submittedName>
        <fullName evidence="1">Uncharacterized protein</fullName>
    </submittedName>
</protein>
<evidence type="ECO:0000313" key="2">
    <source>
        <dbReference type="Proteomes" id="UP000231791"/>
    </source>
</evidence>
<dbReference type="EMBL" id="CP024985">
    <property type="protein sequence ID" value="ATZ29353.1"/>
    <property type="molecule type" value="Genomic_DNA"/>
</dbReference>
<dbReference type="Proteomes" id="UP000231791">
    <property type="component" value="Chromosome"/>
</dbReference>
<reference evidence="1 2" key="1">
    <citation type="submission" date="2017-11" db="EMBL/GenBank/DDBJ databases">
        <title>Complete genome sequence of Streptomyces lavendulae subsp. lavendulae CCM 3239 (formerly 'Streptomyces aureofaciens CCM 3239'), the producer of the angucycline-type antibiotic auricin.</title>
        <authorList>
            <person name="Busche T."/>
            <person name="Novakova R."/>
            <person name="Al'Dilaimi A."/>
            <person name="Homerova D."/>
            <person name="Feckova L."/>
            <person name="Rezuchova B."/>
            <person name="Mingyar E."/>
            <person name="Csolleiova D."/>
            <person name="Bekeova C."/>
            <person name="Winkler A."/>
            <person name="Sevcikova B."/>
            <person name="Kalinowski J."/>
            <person name="Kormanec J."/>
            <person name="Ruckert C."/>
        </authorList>
    </citation>
    <scope>NUCLEOTIDE SEQUENCE [LARGE SCALE GENOMIC DNA]</scope>
    <source>
        <strain evidence="1 2">CCM 3239</strain>
    </source>
</reference>
<sequence length="248" mass="27177">MTMDFAAFMAGATADPAVVGLVLKGSRAHDGMTTRHSDHDLYVILADDAASEPAALDGYRSAQLDLVVTTLDRFRRPPDWERYAIARSRVLVDRRDGEVTRIVAAMGRLGAEEAFRSGAALLDAYANSLYRSVKNHRDGNPLAGHLDAAVSVGFLLDLLFALDRRPRPYNKYLAWELDRFPLPGWKSAALLNTVARITATGEVAPQQRLFARVEAAARTAGHAAVLDAWGEDLLLMRPHPDSPTRLAF</sequence>
<dbReference type="KEGG" id="slx:SLAV_37945"/>
<proteinExistence type="predicted"/>
<organism evidence="1 2">
    <name type="scientific">Streptomyces lavendulae subsp. lavendulae</name>
    <dbReference type="NCBI Taxonomy" id="58340"/>
    <lineage>
        <taxon>Bacteria</taxon>
        <taxon>Bacillati</taxon>
        <taxon>Actinomycetota</taxon>
        <taxon>Actinomycetes</taxon>
        <taxon>Kitasatosporales</taxon>
        <taxon>Streptomycetaceae</taxon>
        <taxon>Streptomyces</taxon>
    </lineage>
</organism>
<dbReference type="AlphaFoldDB" id="A0A2K8PU40"/>
<dbReference type="RefSeq" id="WP_037688695.1">
    <property type="nucleotide sequence ID" value="NZ_CP024985.1"/>
</dbReference>
<accession>A0A2K8PU40</accession>
<dbReference type="OrthoDB" id="2987256at2"/>
<gene>
    <name evidence="1" type="ORF">SLAV_37945</name>
</gene>
<name>A0A2K8PU40_STRLA</name>
<evidence type="ECO:0000313" key="1">
    <source>
        <dbReference type="EMBL" id="ATZ29353.1"/>
    </source>
</evidence>
<dbReference type="GeneID" id="49388536"/>
<keyword evidence="2" id="KW-1185">Reference proteome</keyword>